<sequence>MQTTQVQCEICGTEIKGKPTKVNIEGSELEVCSICAQYGTSVETRTQTKQQTNTGKKSATKKPEKKPATKKTRFEGPAYDLVEDYDQIIRDTRERLEWTLEELAAKIKEKESLIKKIERGEITPEDSVRKKLEHTLNIKLTEKVEDVDTGEDNKSKNTTLGDIVKIKRE</sequence>
<dbReference type="AlphaFoldDB" id="D7E631"/>
<dbReference type="InterPro" id="IPR010982">
    <property type="entry name" value="Lambda_DNA-bd_dom_sf"/>
</dbReference>
<feature type="coiled-coil region" evidence="2">
    <location>
        <begin position="93"/>
        <end position="120"/>
    </location>
</feature>
<protein>
    <submittedName>
        <fullName evidence="5">Transcriptional regulator, XRE family</fullName>
    </submittedName>
</protein>
<dbReference type="GeneID" id="9345733"/>
<organism evidence="5 6">
    <name type="scientific">Methanohalobium evestigatum (strain ATCC BAA-1072 / DSM 3721 / NBRC 107634 / OCM 161 / Z-7303)</name>
    <dbReference type="NCBI Taxonomy" id="644295"/>
    <lineage>
        <taxon>Archaea</taxon>
        <taxon>Methanobacteriati</taxon>
        <taxon>Methanobacteriota</taxon>
        <taxon>Stenosarchaea group</taxon>
        <taxon>Methanomicrobia</taxon>
        <taxon>Methanosarcinales</taxon>
        <taxon>Methanosarcinaceae</taxon>
        <taxon>Methanohalobium</taxon>
    </lineage>
</organism>
<keyword evidence="2" id="KW-0175">Coiled coil</keyword>
<reference evidence="5 6" key="1">
    <citation type="submission" date="2010-06" db="EMBL/GenBank/DDBJ databases">
        <title>Complete sequence chromosome of Methanohalobium evestigatum Z-7303.</title>
        <authorList>
            <consortium name="US DOE Joint Genome Institute"/>
            <person name="Lucas S."/>
            <person name="Copeland A."/>
            <person name="Lapidus A."/>
            <person name="Cheng J.-F."/>
            <person name="Bruce D."/>
            <person name="Goodwin L."/>
            <person name="Pitluck S."/>
            <person name="Saunders E."/>
            <person name="Detter J.C."/>
            <person name="Han C."/>
            <person name="Tapia R."/>
            <person name="Land M."/>
            <person name="Hauser L."/>
            <person name="Kyrpides N."/>
            <person name="Mikhailova N."/>
            <person name="Sieprawska-Lupa M."/>
            <person name="Whitman W.B."/>
            <person name="Anderson I."/>
            <person name="Woyke T."/>
        </authorList>
    </citation>
    <scope>NUCLEOTIDE SEQUENCE [LARGE SCALE GENOMIC DNA]</scope>
    <source>
        <strain evidence="6">ATCC BAA-1072 / DSM 3721 / NBRC 107634 / OCM 161 / Z-7303</strain>
    </source>
</reference>
<dbReference type="EMBL" id="CP002069">
    <property type="protein sequence ID" value="ADI73053.1"/>
    <property type="molecule type" value="Genomic_DNA"/>
</dbReference>
<dbReference type="PANTHER" id="PTHR10245">
    <property type="entry name" value="ENDOTHELIAL DIFFERENTIATION-RELATED FACTOR 1 MULTIPROTEIN BRIDGING FACTOR 1"/>
    <property type="match status" value="1"/>
</dbReference>
<dbReference type="KEGG" id="mev:Metev_0122"/>
<dbReference type="Pfam" id="PF01381">
    <property type="entry name" value="HTH_3"/>
    <property type="match status" value="1"/>
</dbReference>
<accession>D7E631</accession>
<dbReference type="InterPro" id="IPR058562">
    <property type="entry name" value="MJ0586_N"/>
</dbReference>
<evidence type="ECO:0000256" key="1">
    <source>
        <dbReference type="ARBA" id="ARBA00023125"/>
    </source>
</evidence>
<gene>
    <name evidence="5" type="ordered locus">Metev_0122</name>
</gene>
<dbReference type="OrthoDB" id="11138at2157"/>
<dbReference type="SUPFAM" id="SSF47413">
    <property type="entry name" value="lambda repressor-like DNA-binding domains"/>
    <property type="match status" value="1"/>
</dbReference>
<dbReference type="SMART" id="SM00530">
    <property type="entry name" value="HTH_XRE"/>
    <property type="match status" value="1"/>
</dbReference>
<dbReference type="Pfam" id="PF26602">
    <property type="entry name" value="HVO_2718_N"/>
    <property type="match status" value="1"/>
</dbReference>
<dbReference type="Gene3D" id="1.10.260.40">
    <property type="entry name" value="lambda repressor-like DNA-binding domains"/>
    <property type="match status" value="1"/>
</dbReference>
<feature type="compositionally biased region" description="Low complexity" evidence="3">
    <location>
        <begin position="44"/>
        <end position="57"/>
    </location>
</feature>
<dbReference type="CDD" id="cd00093">
    <property type="entry name" value="HTH_XRE"/>
    <property type="match status" value="1"/>
</dbReference>
<dbReference type="NCBIfam" id="TIGR00270">
    <property type="entry name" value="multiprotein bridging factor aMBF1"/>
    <property type="match status" value="1"/>
</dbReference>
<keyword evidence="1" id="KW-0238">DNA-binding</keyword>
<feature type="region of interest" description="Disordered" evidence="3">
    <location>
        <begin position="43"/>
        <end position="75"/>
    </location>
</feature>
<dbReference type="RefSeq" id="WP_013193621.1">
    <property type="nucleotide sequence ID" value="NC_014253.1"/>
</dbReference>
<dbReference type="HOGENOM" id="CLU_130237_0_0_2"/>
<proteinExistence type="predicted"/>
<evidence type="ECO:0000256" key="3">
    <source>
        <dbReference type="SAM" id="MobiDB-lite"/>
    </source>
</evidence>
<dbReference type="PANTHER" id="PTHR10245:SF15">
    <property type="entry name" value="ENDOTHELIAL DIFFERENTIATION-RELATED FACTOR 1"/>
    <property type="match status" value="1"/>
</dbReference>
<dbReference type="Proteomes" id="UP000000391">
    <property type="component" value="Chromosome"/>
</dbReference>
<name>D7E631_METEZ</name>
<dbReference type="GO" id="GO:0003677">
    <property type="term" value="F:DNA binding"/>
    <property type="evidence" value="ECO:0007669"/>
    <property type="project" value="UniProtKB-KW"/>
</dbReference>
<dbReference type="STRING" id="644295.Metev_0122"/>
<dbReference type="InterPro" id="IPR004451">
    <property type="entry name" value="MJ0586"/>
</dbReference>
<feature type="domain" description="HTH cro/C1-type" evidence="4">
    <location>
        <begin position="89"/>
        <end position="143"/>
    </location>
</feature>
<keyword evidence="6" id="KW-1185">Reference proteome</keyword>
<evidence type="ECO:0000256" key="2">
    <source>
        <dbReference type="SAM" id="Coils"/>
    </source>
</evidence>
<dbReference type="InterPro" id="IPR001387">
    <property type="entry name" value="Cro/C1-type_HTH"/>
</dbReference>
<evidence type="ECO:0000259" key="4">
    <source>
        <dbReference type="PROSITE" id="PS50943"/>
    </source>
</evidence>
<evidence type="ECO:0000313" key="6">
    <source>
        <dbReference type="Proteomes" id="UP000000391"/>
    </source>
</evidence>
<evidence type="ECO:0000313" key="5">
    <source>
        <dbReference type="EMBL" id="ADI73053.1"/>
    </source>
</evidence>
<dbReference type="PROSITE" id="PS50943">
    <property type="entry name" value="HTH_CROC1"/>
    <property type="match status" value="1"/>
</dbReference>